<dbReference type="PANTHER" id="PTHR39203">
    <property type="entry name" value="CYTOPLASMIC PROTEIN-RELATED"/>
    <property type="match status" value="1"/>
</dbReference>
<dbReference type="Proteomes" id="UP000182762">
    <property type="component" value="Unassembled WGS sequence"/>
</dbReference>
<evidence type="ECO:0000259" key="1">
    <source>
        <dbReference type="SMART" id="SM01022"/>
    </source>
</evidence>
<accession>A0A1I6BRY3</accession>
<evidence type="ECO:0000313" key="3">
    <source>
        <dbReference type="Proteomes" id="UP000182762"/>
    </source>
</evidence>
<dbReference type="CDD" id="cd06553">
    <property type="entry name" value="ASCH_Ef3133_like"/>
    <property type="match status" value="1"/>
</dbReference>
<dbReference type="InterPro" id="IPR009326">
    <property type="entry name" value="DUF984"/>
</dbReference>
<sequence length="148" mass="17101">MNEKALHYWNTYWGENKQPKEVSAWSFGGDPDGLADLVIKGVKTATCSGYLFYELEQEPLPAQGQYSIVLNSKEEPVAIIRISKVEVMAMNEVSEEFAFAEGEGDRSYQHWYSVHKQFFTKELQKIGKEFSDDMLLVLEQFELLHIKR</sequence>
<dbReference type="PANTHER" id="PTHR39203:SF1">
    <property type="entry name" value="CYTOPLASMIC PROTEIN"/>
    <property type="match status" value="1"/>
</dbReference>
<keyword evidence="3" id="KW-1185">Reference proteome</keyword>
<dbReference type="GeneID" id="93712648"/>
<dbReference type="Pfam" id="PF04266">
    <property type="entry name" value="ASCH"/>
    <property type="match status" value="1"/>
</dbReference>
<protein>
    <submittedName>
        <fullName evidence="2">Uncharacterized protein YhfF</fullName>
    </submittedName>
</protein>
<organism evidence="2 3">
    <name type="scientific">Priestia endophytica DSM 13796</name>
    <dbReference type="NCBI Taxonomy" id="1121089"/>
    <lineage>
        <taxon>Bacteria</taxon>
        <taxon>Bacillati</taxon>
        <taxon>Bacillota</taxon>
        <taxon>Bacilli</taxon>
        <taxon>Bacillales</taxon>
        <taxon>Bacillaceae</taxon>
        <taxon>Priestia</taxon>
    </lineage>
</organism>
<evidence type="ECO:0000313" key="2">
    <source>
        <dbReference type="EMBL" id="SFQ83685.1"/>
    </source>
</evidence>
<dbReference type="InterPro" id="IPR007374">
    <property type="entry name" value="ASCH_domain"/>
</dbReference>
<dbReference type="Gene3D" id="3.10.400.10">
    <property type="entry name" value="Sulfate adenylyltransferase"/>
    <property type="match status" value="1"/>
</dbReference>
<name>A0A1I6BRY3_9BACI</name>
<reference evidence="2 3" key="1">
    <citation type="submission" date="2016-10" db="EMBL/GenBank/DDBJ databases">
        <authorList>
            <person name="Varghese N."/>
            <person name="Submissions S."/>
        </authorList>
    </citation>
    <scope>NUCLEOTIDE SEQUENCE [LARGE SCALE GENOMIC DNA]</scope>
    <source>
        <strain evidence="2 3">DSM 13796</strain>
    </source>
</reference>
<feature type="domain" description="ASCH" evidence="1">
    <location>
        <begin position="25"/>
        <end position="145"/>
    </location>
</feature>
<proteinExistence type="predicted"/>
<comment type="caution">
    <text evidence="2">The sequence shown here is derived from an EMBL/GenBank/DDBJ whole genome shotgun (WGS) entry which is preliminary data.</text>
</comment>
<dbReference type="SUPFAM" id="SSF88697">
    <property type="entry name" value="PUA domain-like"/>
    <property type="match status" value="1"/>
</dbReference>
<dbReference type="EMBL" id="FOXX01000013">
    <property type="protein sequence ID" value="SFQ83685.1"/>
    <property type="molecule type" value="Genomic_DNA"/>
</dbReference>
<gene>
    <name evidence="2" type="ORF">SAMN02745910_04081</name>
</gene>
<dbReference type="SMART" id="SM01022">
    <property type="entry name" value="ASCH"/>
    <property type="match status" value="1"/>
</dbReference>
<dbReference type="PIRSF" id="PIRSF021320">
    <property type="entry name" value="DUF984"/>
    <property type="match status" value="1"/>
</dbReference>
<dbReference type="RefSeq" id="WP_061802605.1">
    <property type="nucleotide sequence ID" value="NZ_FOXX01000013.1"/>
</dbReference>
<dbReference type="InterPro" id="IPR015947">
    <property type="entry name" value="PUA-like_sf"/>
</dbReference>